<feature type="domain" description="Transcription regulator PadR C-terminal" evidence="2">
    <location>
        <begin position="103"/>
        <end position="178"/>
    </location>
</feature>
<dbReference type="Proteomes" id="UP000018680">
    <property type="component" value="Chromosome"/>
</dbReference>
<keyword evidence="1" id="KW-0812">Transmembrane</keyword>
<dbReference type="InterPro" id="IPR036390">
    <property type="entry name" value="WH_DNA-bd_sf"/>
</dbReference>
<evidence type="ECO:0000259" key="2">
    <source>
        <dbReference type="Pfam" id="PF10400"/>
    </source>
</evidence>
<evidence type="ECO:0000313" key="4">
    <source>
        <dbReference type="Proteomes" id="UP000018680"/>
    </source>
</evidence>
<organism evidence="3 4">
    <name type="scientific">Salinispira pacifica</name>
    <dbReference type="NCBI Taxonomy" id="1307761"/>
    <lineage>
        <taxon>Bacteria</taxon>
        <taxon>Pseudomonadati</taxon>
        <taxon>Spirochaetota</taxon>
        <taxon>Spirochaetia</taxon>
        <taxon>Spirochaetales</taxon>
        <taxon>Spirochaetaceae</taxon>
        <taxon>Salinispira</taxon>
    </lineage>
</organism>
<gene>
    <name evidence="3" type="ORF">L21SP2_2021</name>
</gene>
<keyword evidence="1" id="KW-1133">Transmembrane helix</keyword>
<dbReference type="SUPFAM" id="SSF46785">
    <property type="entry name" value="Winged helix' DNA-binding domain"/>
    <property type="match status" value="1"/>
</dbReference>
<dbReference type="EMBL" id="CP006939">
    <property type="protein sequence ID" value="AHC15392.1"/>
    <property type="molecule type" value="Genomic_DNA"/>
</dbReference>
<dbReference type="Gene3D" id="1.10.10.10">
    <property type="entry name" value="Winged helix-like DNA-binding domain superfamily/Winged helix DNA-binding domain"/>
    <property type="match status" value="1"/>
</dbReference>
<dbReference type="HOGENOM" id="CLU_089258_1_0_12"/>
<feature type="transmembrane region" description="Helical" evidence="1">
    <location>
        <begin position="7"/>
        <end position="26"/>
    </location>
</feature>
<reference evidence="3 4" key="1">
    <citation type="journal article" date="2015" name="Stand. Genomic Sci.">
        <title>Complete genome sequence and description of Salinispira pacifica gen. nov., sp. nov., a novel spirochaete isolated form a hypersaline microbial mat.</title>
        <authorList>
            <person name="Ben Hania W."/>
            <person name="Joseph M."/>
            <person name="Schumann P."/>
            <person name="Bunk B."/>
            <person name="Fiebig A."/>
            <person name="Sproer C."/>
            <person name="Klenk H.P."/>
            <person name="Fardeau M.L."/>
            <person name="Spring S."/>
        </authorList>
    </citation>
    <scope>NUCLEOTIDE SEQUENCE [LARGE SCALE GENOMIC DNA]</scope>
    <source>
        <strain evidence="3 4">L21-RPul-D2</strain>
    </source>
</reference>
<protein>
    <submittedName>
        <fullName evidence="3">Transcriptional regulator, PadR family</fullName>
    </submittedName>
</protein>
<name>V5WHT7_9SPIO</name>
<evidence type="ECO:0000256" key="1">
    <source>
        <dbReference type="SAM" id="Phobius"/>
    </source>
</evidence>
<keyword evidence="4" id="KW-1185">Reference proteome</keyword>
<dbReference type="InterPro" id="IPR018309">
    <property type="entry name" value="Tscrpt_reg_PadR_C"/>
</dbReference>
<proteinExistence type="predicted"/>
<sequence length="182" mass="20508">MRESNRGGIVDFVVLGLIMLGAQTIYDMNAAVKAGISLFYSASYGSIQAAIAKLLREGKIEIADYETEGRRRKRYGILPAGREAFYEWMMSIPSGTKLEVQILSRVYFAGLLPDDDGRKHLGENIRTAINNGLEELLALEKTLDSMDVSGELQEVFRYQRATLRYGIESHTMARSFFERELP</sequence>
<keyword evidence="1" id="KW-0472">Membrane</keyword>
<dbReference type="STRING" id="1307761.L21SP2_2021"/>
<dbReference type="eggNOG" id="COG1695">
    <property type="taxonomic scope" value="Bacteria"/>
</dbReference>
<dbReference type="Pfam" id="PF10400">
    <property type="entry name" value="Vir_act_alpha_C"/>
    <property type="match status" value="1"/>
</dbReference>
<dbReference type="AlphaFoldDB" id="V5WHT7"/>
<accession>V5WHT7</accession>
<evidence type="ECO:0000313" key="3">
    <source>
        <dbReference type="EMBL" id="AHC15392.1"/>
    </source>
</evidence>
<dbReference type="KEGG" id="slr:L21SP2_2021"/>
<dbReference type="InterPro" id="IPR036388">
    <property type="entry name" value="WH-like_DNA-bd_sf"/>
</dbReference>